<dbReference type="AlphaFoldDB" id="A0A4D7CUY1"/>
<proteinExistence type="predicted"/>
<evidence type="ECO:0000256" key="5">
    <source>
        <dbReference type="SAM" id="Phobius"/>
    </source>
</evidence>
<evidence type="ECO:0000313" key="8">
    <source>
        <dbReference type="Proteomes" id="UP000298615"/>
    </source>
</evidence>
<dbReference type="KEGG" id="vao:FA707_03715"/>
<evidence type="ECO:0000259" key="6">
    <source>
        <dbReference type="PROSITE" id="PS50830"/>
    </source>
</evidence>
<keyword evidence="5" id="KW-1133">Transmembrane helix</keyword>
<protein>
    <submittedName>
        <fullName evidence="7">Thermonuclease family protein</fullName>
    </submittedName>
</protein>
<accession>A0A4D7CUY1</accession>
<dbReference type="SMART" id="SM00318">
    <property type="entry name" value="SNc"/>
    <property type="match status" value="1"/>
</dbReference>
<keyword evidence="3" id="KW-0378">Hydrolase</keyword>
<feature type="region of interest" description="Disordered" evidence="4">
    <location>
        <begin position="292"/>
        <end position="339"/>
    </location>
</feature>
<dbReference type="PANTHER" id="PTHR12302">
    <property type="entry name" value="EBNA2 BINDING PROTEIN P100"/>
    <property type="match status" value="1"/>
</dbReference>
<evidence type="ECO:0000313" key="7">
    <source>
        <dbReference type="EMBL" id="QCI86121.1"/>
    </source>
</evidence>
<dbReference type="SUPFAM" id="SSF50199">
    <property type="entry name" value="Staphylococcal nuclease"/>
    <property type="match status" value="1"/>
</dbReference>
<feature type="transmembrane region" description="Helical" evidence="5">
    <location>
        <begin position="9"/>
        <end position="29"/>
    </location>
</feature>
<keyword evidence="5" id="KW-0472">Membrane</keyword>
<gene>
    <name evidence="7" type="ORF">FA707_03715</name>
</gene>
<dbReference type="GO" id="GO:0004519">
    <property type="term" value="F:endonuclease activity"/>
    <property type="evidence" value="ECO:0007669"/>
    <property type="project" value="UniProtKB-KW"/>
</dbReference>
<dbReference type="InterPro" id="IPR035437">
    <property type="entry name" value="SNase_OB-fold_sf"/>
</dbReference>
<evidence type="ECO:0000256" key="1">
    <source>
        <dbReference type="ARBA" id="ARBA00022722"/>
    </source>
</evidence>
<evidence type="ECO:0000256" key="2">
    <source>
        <dbReference type="ARBA" id="ARBA00022759"/>
    </source>
</evidence>
<name>A0A4D7CUY1_9ENTE</name>
<evidence type="ECO:0000256" key="4">
    <source>
        <dbReference type="SAM" id="MobiDB-lite"/>
    </source>
</evidence>
<feature type="region of interest" description="Disordered" evidence="4">
    <location>
        <begin position="102"/>
        <end position="150"/>
    </location>
</feature>
<dbReference type="EMBL" id="CP039712">
    <property type="protein sequence ID" value="QCI86121.1"/>
    <property type="molecule type" value="Genomic_DNA"/>
</dbReference>
<reference evidence="7 8" key="1">
    <citation type="submission" date="2019-04" db="EMBL/GenBank/DDBJ databases">
        <title>Vagococcus sp. nov., isolated from faeces of yaks (Bos grunniens).</title>
        <authorList>
            <person name="Ge Y."/>
        </authorList>
    </citation>
    <scope>NUCLEOTIDE SEQUENCE [LARGE SCALE GENOMIC DNA]</scope>
    <source>
        <strain evidence="7 8">MN-17</strain>
    </source>
</reference>
<dbReference type="PROSITE" id="PS50830">
    <property type="entry name" value="TNASE_3"/>
    <property type="match status" value="1"/>
</dbReference>
<dbReference type="RefSeq" id="WP_136952956.1">
    <property type="nucleotide sequence ID" value="NZ_CP039712.1"/>
</dbReference>
<evidence type="ECO:0000256" key="3">
    <source>
        <dbReference type="ARBA" id="ARBA00022801"/>
    </source>
</evidence>
<dbReference type="PANTHER" id="PTHR12302:SF3">
    <property type="entry name" value="SERINE_THREONINE-PROTEIN KINASE 31"/>
    <property type="match status" value="1"/>
</dbReference>
<sequence length="361" mass="41070">MKKNNHKQLLTQLSFFVTLLLGIFLTILFPDITRFLALVTFLSIIVFEWFKPGTKTAKQLKLNWNQPLKLSLFICLFSQGILLYENVAPSLAAKFATQQTEQTEEIATSDNTTETTTASISEEKTTQSKQKNNDNTSNPSEKETATQAHENSVLEVATLQRVVNGNTVYLTVNGQTEKYRLLVIDTPDDSSYSTLASQATQRLNELLTNATQLYVSYDPAISTTDAFGRQLVYLWADDDLVQTTLLEEGLAQISYIDSEKLAYLADMQQAQKTAKLLNKGLWENYGTTTYEDSQTTGLYGQDDISRLDDQTPTISDESENKRDEFETHDDQTTNGHHYNYDQFENWYQSNESSQRTYSYNR</sequence>
<feature type="compositionally biased region" description="Low complexity" evidence="4">
    <location>
        <begin position="108"/>
        <end position="120"/>
    </location>
</feature>
<dbReference type="Gene3D" id="2.40.50.90">
    <property type="match status" value="1"/>
</dbReference>
<keyword evidence="2" id="KW-0255">Endonuclease</keyword>
<keyword evidence="8" id="KW-1185">Reference proteome</keyword>
<keyword evidence="5" id="KW-0812">Transmembrane</keyword>
<dbReference type="InterPro" id="IPR016071">
    <property type="entry name" value="Staphylococal_nuclease_OB-fold"/>
</dbReference>
<dbReference type="GO" id="GO:0016787">
    <property type="term" value="F:hydrolase activity"/>
    <property type="evidence" value="ECO:0007669"/>
    <property type="project" value="UniProtKB-KW"/>
</dbReference>
<feature type="domain" description="TNase-like" evidence="6">
    <location>
        <begin position="153"/>
        <end position="284"/>
    </location>
</feature>
<feature type="compositionally biased region" description="Polar residues" evidence="4">
    <location>
        <begin position="127"/>
        <end position="150"/>
    </location>
</feature>
<organism evidence="7 8">
    <name type="scientific">Vagococcus zengguangii</name>
    <dbReference type="NCBI Taxonomy" id="2571750"/>
    <lineage>
        <taxon>Bacteria</taxon>
        <taxon>Bacillati</taxon>
        <taxon>Bacillota</taxon>
        <taxon>Bacilli</taxon>
        <taxon>Lactobacillales</taxon>
        <taxon>Enterococcaceae</taxon>
        <taxon>Vagococcus</taxon>
    </lineage>
</organism>
<dbReference type="Proteomes" id="UP000298615">
    <property type="component" value="Chromosome"/>
</dbReference>
<feature type="compositionally biased region" description="Basic and acidic residues" evidence="4">
    <location>
        <begin position="318"/>
        <end position="331"/>
    </location>
</feature>
<keyword evidence="1" id="KW-0540">Nuclease</keyword>
<dbReference type="Pfam" id="PF00565">
    <property type="entry name" value="SNase"/>
    <property type="match status" value="1"/>
</dbReference>